<dbReference type="RefSeq" id="WP_158608239.1">
    <property type="nucleotide sequence ID" value="NZ_SNVI01000008.1"/>
</dbReference>
<organism evidence="2 3">
    <name type="scientific">Paraburkholderia dipogonis</name>
    <dbReference type="NCBI Taxonomy" id="1211383"/>
    <lineage>
        <taxon>Bacteria</taxon>
        <taxon>Pseudomonadati</taxon>
        <taxon>Pseudomonadota</taxon>
        <taxon>Betaproteobacteria</taxon>
        <taxon>Burkholderiales</taxon>
        <taxon>Burkholderiaceae</taxon>
        <taxon>Paraburkholderia</taxon>
    </lineage>
</organism>
<comment type="caution">
    <text evidence="2">The sequence shown here is derived from an EMBL/GenBank/DDBJ whole genome shotgun (WGS) entry which is preliminary data.</text>
</comment>
<evidence type="ECO:0000313" key="3">
    <source>
        <dbReference type="Proteomes" id="UP000297385"/>
    </source>
</evidence>
<protein>
    <submittedName>
        <fullName evidence="2">Uncharacterized protein</fullName>
    </submittedName>
</protein>
<gene>
    <name evidence="2" type="ORF">E2553_42150</name>
</gene>
<name>A0A4Y8MFZ2_9BURK</name>
<evidence type="ECO:0000256" key="1">
    <source>
        <dbReference type="SAM" id="MobiDB-lite"/>
    </source>
</evidence>
<proteinExistence type="predicted"/>
<reference evidence="2 3" key="1">
    <citation type="submission" date="2019-03" db="EMBL/GenBank/DDBJ databases">
        <title>Complete Genome Sequence of Paraburkholderia dipogonis ICMP 19430T, a Nitrogen-fixing Symbiont of the South African Invasive Legume Dipogon lignosus in New Zealand.</title>
        <authorList>
            <person name="De Meyer S.E."/>
        </authorList>
    </citation>
    <scope>NUCLEOTIDE SEQUENCE [LARGE SCALE GENOMIC DNA]</scope>
    <source>
        <strain evidence="2 3">ICMP 19430</strain>
    </source>
</reference>
<feature type="compositionally biased region" description="Basic residues" evidence="1">
    <location>
        <begin position="30"/>
        <end position="44"/>
    </location>
</feature>
<sequence length="62" mass="6882">MLNIDAGGGEAAPIPGTIRQERSAARFIHSRLTHQRTSLHRRRAAERTYGARNGQLTGQHHP</sequence>
<dbReference type="AlphaFoldDB" id="A0A4Y8MFZ2"/>
<dbReference type="EMBL" id="SNVI01000008">
    <property type="protein sequence ID" value="TFE36381.1"/>
    <property type="molecule type" value="Genomic_DNA"/>
</dbReference>
<feature type="region of interest" description="Disordered" evidence="1">
    <location>
        <begin position="30"/>
        <end position="62"/>
    </location>
</feature>
<evidence type="ECO:0000313" key="2">
    <source>
        <dbReference type="EMBL" id="TFE36381.1"/>
    </source>
</evidence>
<accession>A0A4Y8MFZ2</accession>
<dbReference type="Proteomes" id="UP000297385">
    <property type="component" value="Unassembled WGS sequence"/>
</dbReference>